<keyword evidence="3" id="KW-1185">Reference proteome</keyword>
<dbReference type="CDD" id="cd00761">
    <property type="entry name" value="Glyco_tranf_GTA_type"/>
    <property type="match status" value="1"/>
</dbReference>
<protein>
    <recommendedName>
        <fullName evidence="1">Glycosyltransferase 2-like domain-containing protein</fullName>
    </recommendedName>
</protein>
<organism evidence="2 3">
    <name type="scientific">Candidatus Syntrophocurvum alkaliphilum</name>
    <dbReference type="NCBI Taxonomy" id="2293317"/>
    <lineage>
        <taxon>Bacteria</taxon>
        <taxon>Bacillati</taxon>
        <taxon>Bacillota</taxon>
        <taxon>Clostridia</taxon>
        <taxon>Eubacteriales</taxon>
        <taxon>Syntrophomonadaceae</taxon>
        <taxon>Candidatus Syntrophocurvum</taxon>
    </lineage>
</organism>
<dbReference type="Gene3D" id="3.90.550.10">
    <property type="entry name" value="Spore Coat Polysaccharide Biosynthesis Protein SpsA, Chain A"/>
    <property type="match status" value="2"/>
</dbReference>
<dbReference type="PANTHER" id="PTHR22916:SF3">
    <property type="entry name" value="UDP-GLCNAC:BETAGAL BETA-1,3-N-ACETYLGLUCOSAMINYLTRANSFERASE-LIKE PROTEIN 1"/>
    <property type="match status" value="1"/>
</dbReference>
<dbReference type="InterPro" id="IPR001173">
    <property type="entry name" value="Glyco_trans_2-like"/>
</dbReference>
<gene>
    <name evidence="2" type="ORF">SYNTR_0877</name>
</gene>
<dbReference type="KEGG" id="salq:SYNTR_0877"/>
<dbReference type="PANTHER" id="PTHR22916">
    <property type="entry name" value="GLYCOSYLTRANSFERASE"/>
    <property type="match status" value="1"/>
</dbReference>
<feature type="domain" description="Glycosyltransferase 2-like" evidence="1">
    <location>
        <begin position="106"/>
        <end position="266"/>
    </location>
</feature>
<evidence type="ECO:0000313" key="3">
    <source>
        <dbReference type="Proteomes" id="UP000426444"/>
    </source>
</evidence>
<evidence type="ECO:0000313" key="2">
    <source>
        <dbReference type="EMBL" id="QGT99470.1"/>
    </source>
</evidence>
<dbReference type="OrthoDB" id="9785185at2"/>
<dbReference type="GO" id="GO:0016758">
    <property type="term" value="F:hexosyltransferase activity"/>
    <property type="evidence" value="ECO:0007669"/>
    <property type="project" value="UniProtKB-ARBA"/>
</dbReference>
<dbReference type="InterPro" id="IPR029044">
    <property type="entry name" value="Nucleotide-diphossugar_trans"/>
</dbReference>
<name>A0A6I6DGE9_9FIRM</name>
<proteinExistence type="predicted"/>
<dbReference type="Pfam" id="PF00535">
    <property type="entry name" value="Glycos_transf_2"/>
    <property type="match status" value="1"/>
</dbReference>
<dbReference type="AlphaFoldDB" id="A0A6I6DGE9"/>
<accession>A0A6I6DGE9</accession>
<dbReference type="Proteomes" id="UP000426444">
    <property type="component" value="Chromosome"/>
</dbReference>
<dbReference type="EMBL" id="CP046457">
    <property type="protein sequence ID" value="QGT99470.1"/>
    <property type="molecule type" value="Genomic_DNA"/>
</dbReference>
<sequence length="367" mass="43444">MVKFMNRPKDQIVQNCFIGASFLFKKDAYDKAGNYDSRFENVEDYEFWMRLLEVGDKVFIEEILMEYRINNEYSVTYKNKEEKISMKSAYASVYHRKKCGDIPKVSVIIPAYNVSKFITNTIYSVLNQTYTNFHLIIIDDASTDNTWTKINAVYDSRIIPVHLTLNRGKVECLNIGLQYALGQYVMELDGDDWVEPDTLEVLVKEMDKLANNFALAYGNRKIWIDKEGILHEGPIYKGIQYKDKYEMLALMQTHCPRFFRKEALDYIGGWPKDIIENERLLPDDYAVMVSLIDKFDFIWIDKLFYNQIRHNKNVTHHYAQECNHQLEEIVKKTLQMWGNHYKPIFHYDSIWISKVDLIPTNMDEDDR</sequence>
<dbReference type="SUPFAM" id="SSF53448">
    <property type="entry name" value="Nucleotide-diphospho-sugar transferases"/>
    <property type="match status" value="2"/>
</dbReference>
<reference evidence="3" key="1">
    <citation type="journal article" date="2019" name="Microbiology">
        <title>Complete Genome Sequence of an Uncultured Bacterium of the Candidate Phylum Bipolaricaulota.</title>
        <authorList>
            <person name="Kadnikov V.V."/>
            <person name="Mardanov A.V."/>
            <person name="Beletsky A.V."/>
            <person name="Frank Y.A."/>
            <person name="Karnachuk O.V."/>
            <person name="Ravin N.V."/>
        </authorList>
    </citation>
    <scope>NUCLEOTIDE SEQUENCE [LARGE SCALE GENOMIC DNA]</scope>
</reference>
<evidence type="ECO:0000259" key="1">
    <source>
        <dbReference type="Pfam" id="PF00535"/>
    </source>
</evidence>